<sequence length="140" mass="15314">MSSSLRATAQVLLGAFLVLAGTAHLTFARTDFRARVPPWVPLDVDLVVLASGVVEIVCGAALLLAWRQPHRAIVGGAVALLFVAVFPGNIAQLTEHRDAFGLTSDTSRAVRLLFQPVPVVWALWCTDAVGWWRRRHEHRA</sequence>
<accession>A0AC61U6U3</accession>
<name>A0AC61U6U3_9MICO</name>
<dbReference type="EMBL" id="CP087977">
    <property type="protein sequence ID" value="UUZ45750.1"/>
    <property type="molecule type" value="Genomic_DNA"/>
</dbReference>
<proteinExistence type="predicted"/>
<organism evidence="1 2">
    <name type="scientific">Janibacter limosus</name>
    <dbReference type="NCBI Taxonomy" id="53458"/>
    <lineage>
        <taxon>Bacteria</taxon>
        <taxon>Bacillati</taxon>
        <taxon>Actinomycetota</taxon>
        <taxon>Actinomycetes</taxon>
        <taxon>Micrococcales</taxon>
        <taxon>Intrasporangiaceae</taxon>
        <taxon>Janibacter</taxon>
    </lineage>
</organism>
<reference evidence="1" key="1">
    <citation type="submission" date="2021-11" db="EMBL/GenBank/DDBJ databases">
        <title>Study of the species diversity of bacterial strains isolated from a unique natural object - Shulgan-Tash cave (Bashkiria).</title>
        <authorList>
            <person name="Sazanova A.L."/>
            <person name="Chirak E.R."/>
            <person name="Safronova V.I."/>
        </authorList>
    </citation>
    <scope>NUCLEOTIDE SEQUENCE</scope>
    <source>
        <strain evidence="1">P1</strain>
    </source>
</reference>
<dbReference type="Proteomes" id="UP001059663">
    <property type="component" value="Chromosome"/>
</dbReference>
<protein>
    <submittedName>
        <fullName evidence="1">Uncharacterized protein</fullName>
    </submittedName>
</protein>
<evidence type="ECO:0000313" key="1">
    <source>
        <dbReference type="EMBL" id="UUZ45750.1"/>
    </source>
</evidence>
<gene>
    <name evidence="1" type="ORF">LP422_07210</name>
</gene>
<evidence type="ECO:0000313" key="2">
    <source>
        <dbReference type="Proteomes" id="UP001059663"/>
    </source>
</evidence>